<evidence type="ECO:0000313" key="4">
    <source>
        <dbReference type="Proteomes" id="UP000094795"/>
    </source>
</evidence>
<dbReference type="EMBL" id="LQZT01000023">
    <property type="protein sequence ID" value="OCW57108.1"/>
    <property type="molecule type" value="Genomic_DNA"/>
</dbReference>
<reference evidence="3 4" key="1">
    <citation type="submission" date="2015-12" db="EMBL/GenBank/DDBJ databases">
        <authorList>
            <person name="Shamseldin A."/>
            <person name="Moawad H."/>
            <person name="Abd El-Rahim W.M."/>
            <person name="Sadowsky M.J."/>
        </authorList>
    </citation>
    <scope>NUCLEOTIDE SEQUENCE [LARGE SCALE GENOMIC DNA]</scope>
    <source>
        <strain evidence="3 4">JC234</strain>
    </source>
</reference>
<sequence>MSAGQGHAAGRKPGRALVTGGAHGLGAAFVRRLLAEGCEVTVLDKDPAGIDTAQVDFIRCDLASRESLDRTLPDLVTAGPYDLVILNAGINATGRFEDISAEAHLEILRVNAEAPMVIASRLLGTGAFTPSATLGFVSSLSHFTGYPGGASYAASKDVLAVHAKGLRAVAARKGVGITVAFPGPLRTAHAERHAPKGADASRRMDPDLAAIQILADMLSGRKTSVPGRATHAFAIAGRLMPRTVTALMRRLIYRRLVC</sequence>
<dbReference type="GO" id="GO:0016491">
    <property type="term" value="F:oxidoreductase activity"/>
    <property type="evidence" value="ECO:0007669"/>
    <property type="project" value="UniProtKB-KW"/>
</dbReference>
<dbReference type="PANTHER" id="PTHR44196">
    <property type="entry name" value="DEHYDROGENASE/REDUCTASE SDR FAMILY MEMBER 7B"/>
    <property type="match status" value="1"/>
</dbReference>
<dbReference type="AlphaFoldDB" id="A0A1C1YU69"/>
<protein>
    <submittedName>
        <fullName evidence="3">Short-chain dehydrogenase</fullName>
    </submittedName>
</protein>
<dbReference type="SUPFAM" id="SSF51735">
    <property type="entry name" value="NAD(P)-binding Rossmann-fold domains"/>
    <property type="match status" value="1"/>
</dbReference>
<dbReference type="RefSeq" id="WP_066180431.1">
    <property type="nucleotide sequence ID" value="NZ_LQZT01000023.1"/>
</dbReference>
<dbReference type="Proteomes" id="UP000094795">
    <property type="component" value="Unassembled WGS sequence"/>
</dbReference>
<dbReference type="GO" id="GO:0016020">
    <property type="term" value="C:membrane"/>
    <property type="evidence" value="ECO:0007669"/>
    <property type="project" value="TreeGrafter"/>
</dbReference>
<dbReference type="CDD" id="cd05233">
    <property type="entry name" value="SDR_c"/>
    <property type="match status" value="1"/>
</dbReference>
<accession>A0A1C1YU69</accession>
<keyword evidence="4" id="KW-1185">Reference proteome</keyword>
<comment type="caution">
    <text evidence="3">The sequence shown here is derived from an EMBL/GenBank/DDBJ whole genome shotgun (WGS) entry which is preliminary data.</text>
</comment>
<dbReference type="STRING" id="1480615.AWJ14_08160"/>
<dbReference type="InterPro" id="IPR036291">
    <property type="entry name" value="NAD(P)-bd_dom_sf"/>
</dbReference>
<evidence type="ECO:0000313" key="3">
    <source>
        <dbReference type="EMBL" id="OCW57108.1"/>
    </source>
</evidence>
<dbReference type="Pfam" id="PF00106">
    <property type="entry name" value="adh_short"/>
    <property type="match status" value="1"/>
</dbReference>
<comment type="similarity">
    <text evidence="1">Belongs to the short-chain dehydrogenases/reductases (SDR) family.</text>
</comment>
<keyword evidence="2" id="KW-0560">Oxidoreductase</keyword>
<organism evidence="3 4">
    <name type="scientific">Hoeflea olei</name>
    <dbReference type="NCBI Taxonomy" id="1480615"/>
    <lineage>
        <taxon>Bacteria</taxon>
        <taxon>Pseudomonadati</taxon>
        <taxon>Pseudomonadota</taxon>
        <taxon>Alphaproteobacteria</taxon>
        <taxon>Hyphomicrobiales</taxon>
        <taxon>Rhizobiaceae</taxon>
        <taxon>Hoeflea</taxon>
    </lineage>
</organism>
<dbReference type="OrthoDB" id="9808814at2"/>
<evidence type="ECO:0000256" key="2">
    <source>
        <dbReference type="ARBA" id="ARBA00023002"/>
    </source>
</evidence>
<dbReference type="PANTHER" id="PTHR44196:SF1">
    <property type="entry name" value="DEHYDROGENASE_REDUCTASE SDR FAMILY MEMBER 7B"/>
    <property type="match status" value="1"/>
</dbReference>
<dbReference type="Gene3D" id="3.40.50.720">
    <property type="entry name" value="NAD(P)-binding Rossmann-like Domain"/>
    <property type="match status" value="1"/>
</dbReference>
<dbReference type="InterPro" id="IPR002347">
    <property type="entry name" value="SDR_fam"/>
</dbReference>
<dbReference type="PRINTS" id="PR00081">
    <property type="entry name" value="GDHRDH"/>
</dbReference>
<gene>
    <name evidence="3" type="ORF">AWJ14_08160</name>
</gene>
<evidence type="ECO:0000256" key="1">
    <source>
        <dbReference type="ARBA" id="ARBA00006484"/>
    </source>
</evidence>
<name>A0A1C1YU69_9HYPH</name>
<proteinExistence type="inferred from homology"/>